<protein>
    <submittedName>
        <fullName evidence="3">Uncharacterized protein</fullName>
    </submittedName>
</protein>
<dbReference type="AlphaFoldDB" id="A0A163X0X9"/>
<sequence>MSEKRISNETLGKVVVQVVKDLEKSLKTHEKTQTEQQAELKAITNNAVIQLRGELDRIESFSVDLKPLDEKMKNYINEIEKASEKAKKEFKTPMLEMKAIGIFAFVLLAFIGFAYLMNTQGKELKKERADKERFIEFIKADEKRIKEFNEWIVKK</sequence>
<gene>
    <name evidence="3" type="ORF">AV926_14880</name>
</gene>
<proteinExistence type="predicted"/>
<evidence type="ECO:0000313" key="4">
    <source>
        <dbReference type="Proteomes" id="UP000076630"/>
    </source>
</evidence>
<keyword evidence="1" id="KW-0175">Coiled coil</keyword>
<dbReference type="OrthoDB" id="9977081at2"/>
<dbReference type="RefSeq" id="WP_038987105.1">
    <property type="nucleotide sequence ID" value="NZ_JWJO01000041.1"/>
</dbReference>
<feature type="transmembrane region" description="Helical" evidence="2">
    <location>
        <begin position="99"/>
        <end position="118"/>
    </location>
</feature>
<keyword evidence="4" id="KW-1185">Reference proteome</keyword>
<name>A0A163X0X9_9FLAO</name>
<keyword evidence="2" id="KW-0812">Transmembrane</keyword>
<dbReference type="EMBL" id="LQNU01000074">
    <property type="protein sequence ID" value="KZE77143.1"/>
    <property type="molecule type" value="Genomic_DNA"/>
</dbReference>
<reference evidence="3 4" key="1">
    <citation type="submission" date="2016-01" db="EMBL/GenBank/DDBJ databases">
        <title>Whole genome sequencing of Myroides marinus L41.</title>
        <authorList>
            <person name="Hong K.W."/>
        </authorList>
    </citation>
    <scope>NUCLEOTIDE SEQUENCE [LARGE SCALE GENOMIC DNA]</scope>
    <source>
        <strain evidence="3 4">L41</strain>
    </source>
</reference>
<dbReference type="Proteomes" id="UP000076630">
    <property type="component" value="Unassembled WGS sequence"/>
</dbReference>
<comment type="caution">
    <text evidence="3">The sequence shown here is derived from an EMBL/GenBank/DDBJ whole genome shotgun (WGS) entry which is preliminary data.</text>
</comment>
<organism evidence="3 4">
    <name type="scientific">Myroides marinus</name>
    <dbReference type="NCBI Taxonomy" id="703342"/>
    <lineage>
        <taxon>Bacteria</taxon>
        <taxon>Pseudomonadati</taxon>
        <taxon>Bacteroidota</taxon>
        <taxon>Flavobacteriia</taxon>
        <taxon>Flavobacteriales</taxon>
        <taxon>Flavobacteriaceae</taxon>
        <taxon>Myroides</taxon>
    </lineage>
</organism>
<feature type="coiled-coil region" evidence="1">
    <location>
        <begin position="19"/>
        <end position="92"/>
    </location>
</feature>
<accession>A0A163X0X9</accession>
<keyword evidence="2" id="KW-1133">Transmembrane helix</keyword>
<keyword evidence="2" id="KW-0472">Membrane</keyword>
<evidence type="ECO:0000313" key="3">
    <source>
        <dbReference type="EMBL" id="KZE77143.1"/>
    </source>
</evidence>
<evidence type="ECO:0000256" key="2">
    <source>
        <dbReference type="SAM" id="Phobius"/>
    </source>
</evidence>
<evidence type="ECO:0000256" key="1">
    <source>
        <dbReference type="SAM" id="Coils"/>
    </source>
</evidence>